<dbReference type="AlphaFoldDB" id="A0A371JGK6"/>
<dbReference type="OrthoDB" id="9804920at2"/>
<dbReference type="GO" id="GO:0070573">
    <property type="term" value="F:metallodipeptidase activity"/>
    <property type="evidence" value="ECO:0007669"/>
    <property type="project" value="InterPro"/>
</dbReference>
<dbReference type="Proteomes" id="UP000216411">
    <property type="component" value="Unassembled WGS sequence"/>
</dbReference>
<dbReference type="SUPFAM" id="SSF51556">
    <property type="entry name" value="Metallo-dependent hydrolases"/>
    <property type="match status" value="1"/>
</dbReference>
<dbReference type="GO" id="GO:0006508">
    <property type="term" value="P:proteolysis"/>
    <property type="evidence" value="ECO:0007669"/>
    <property type="project" value="InterPro"/>
</dbReference>
<sequence length="374" mass="42651">MHDYISIVCYDSNKCFNKLSGKDMLCVNCFVDKYDEKAFFLHQYNPVVDAHLDLAAEIYERYQGGEREVIKNHYLENFKKAGITFIVSSVFIPTKQLPARGFELTLMQISALLKDIETIKEEVILVQSKMDMQMVISEHKIGIILYLEGLDIITNDCSILRALYAMGVRGASLTWSRRNYLGEGCCRADKLEDIRGGLSKLGIQTLQMLEQLNMFVDVSHLNDDGFEDVLMWTKKPFIATHSNARNVHMSYRNLTDNQIQALAKRGGVIGLNAYKSIVGVHSINNPIHKMCDHIQYIIRLVGENHIGFGLDLCDSYERALPRREFEIEPMDCLKNHAELILISAQLLREGCSEDTVKKVIGGNFVEYFMKFVSI</sequence>
<name>A0A371JGK6_9FIRM</name>
<dbReference type="PROSITE" id="PS51365">
    <property type="entry name" value="RENAL_DIPEPTIDASE_2"/>
    <property type="match status" value="1"/>
</dbReference>
<protein>
    <submittedName>
        <fullName evidence="1">Membrane dipeptidase</fullName>
    </submittedName>
</protein>
<dbReference type="PANTHER" id="PTHR10443:SF12">
    <property type="entry name" value="DIPEPTIDASE"/>
    <property type="match status" value="1"/>
</dbReference>
<dbReference type="InterPro" id="IPR008257">
    <property type="entry name" value="Pept_M19"/>
</dbReference>
<accession>A0A371JGK6</accession>
<organism evidence="1 2">
    <name type="scientific">Lachnotalea glycerini</name>
    <dbReference type="NCBI Taxonomy" id="1763509"/>
    <lineage>
        <taxon>Bacteria</taxon>
        <taxon>Bacillati</taxon>
        <taxon>Bacillota</taxon>
        <taxon>Clostridia</taxon>
        <taxon>Lachnospirales</taxon>
        <taxon>Lachnospiraceae</taxon>
        <taxon>Lachnotalea</taxon>
    </lineage>
</organism>
<dbReference type="InterPro" id="IPR032466">
    <property type="entry name" value="Metal_Hydrolase"/>
</dbReference>
<proteinExistence type="predicted"/>
<keyword evidence="2" id="KW-1185">Reference proteome</keyword>
<gene>
    <name evidence="1" type="ORF">CG710_006985</name>
</gene>
<dbReference type="Pfam" id="PF01244">
    <property type="entry name" value="Peptidase_M19"/>
    <property type="match status" value="1"/>
</dbReference>
<dbReference type="PANTHER" id="PTHR10443">
    <property type="entry name" value="MICROSOMAL DIPEPTIDASE"/>
    <property type="match status" value="1"/>
</dbReference>
<reference evidence="1 2" key="1">
    <citation type="journal article" date="2017" name="Genome Announc.">
        <title>Draft Genome Sequence of a Sporulating and Motile Strain of Lachnotalea glycerini Isolated from Water in Quebec City, Canada.</title>
        <authorList>
            <person name="Maheux A.F."/>
            <person name="Boudreau D.K."/>
            <person name="Berube E."/>
            <person name="Boissinot M."/>
            <person name="Raymond F."/>
            <person name="Brodeur S."/>
            <person name="Corbeil J."/>
            <person name="Isabel S."/>
            <person name="Omar R.F."/>
            <person name="Bergeron M.G."/>
        </authorList>
    </citation>
    <scope>NUCLEOTIDE SEQUENCE [LARGE SCALE GENOMIC DNA]</scope>
    <source>
        <strain evidence="1 2">CCRI-19302</strain>
    </source>
</reference>
<dbReference type="Gene3D" id="3.20.20.140">
    <property type="entry name" value="Metal-dependent hydrolases"/>
    <property type="match status" value="1"/>
</dbReference>
<evidence type="ECO:0000313" key="2">
    <source>
        <dbReference type="Proteomes" id="UP000216411"/>
    </source>
</evidence>
<dbReference type="EMBL" id="NOKA02000008">
    <property type="protein sequence ID" value="RDY31884.1"/>
    <property type="molecule type" value="Genomic_DNA"/>
</dbReference>
<comment type="caution">
    <text evidence="1">The sequence shown here is derived from an EMBL/GenBank/DDBJ whole genome shotgun (WGS) entry which is preliminary data.</text>
</comment>
<evidence type="ECO:0000313" key="1">
    <source>
        <dbReference type="EMBL" id="RDY31884.1"/>
    </source>
</evidence>